<dbReference type="Pfam" id="PF00583">
    <property type="entry name" value="Acetyltransf_1"/>
    <property type="match status" value="1"/>
</dbReference>
<evidence type="ECO:0000256" key="2">
    <source>
        <dbReference type="ARBA" id="ARBA00023315"/>
    </source>
</evidence>
<evidence type="ECO:0000259" key="3">
    <source>
        <dbReference type="PROSITE" id="PS51186"/>
    </source>
</evidence>
<name>A0ABN2NR22_9MICO</name>
<reference evidence="4 5" key="1">
    <citation type="journal article" date="2019" name="Int. J. Syst. Evol. Microbiol.">
        <title>The Global Catalogue of Microorganisms (GCM) 10K type strain sequencing project: providing services to taxonomists for standard genome sequencing and annotation.</title>
        <authorList>
            <consortium name="The Broad Institute Genomics Platform"/>
            <consortium name="The Broad Institute Genome Sequencing Center for Infectious Disease"/>
            <person name="Wu L."/>
            <person name="Ma J."/>
        </authorList>
    </citation>
    <scope>NUCLEOTIDE SEQUENCE [LARGE SCALE GENOMIC DNA]</scope>
    <source>
        <strain evidence="4 5">JCM 14326</strain>
    </source>
</reference>
<dbReference type="EMBL" id="BAAANL010000013">
    <property type="protein sequence ID" value="GAA1876460.1"/>
    <property type="molecule type" value="Genomic_DNA"/>
</dbReference>
<dbReference type="PROSITE" id="PS51186">
    <property type="entry name" value="GNAT"/>
    <property type="match status" value="1"/>
</dbReference>
<dbReference type="Gene3D" id="3.40.630.30">
    <property type="match status" value="1"/>
</dbReference>
<evidence type="ECO:0000256" key="1">
    <source>
        <dbReference type="ARBA" id="ARBA00022679"/>
    </source>
</evidence>
<organism evidence="4 5">
    <name type="scientific">Myceligenerans crystallogenes</name>
    <dbReference type="NCBI Taxonomy" id="316335"/>
    <lineage>
        <taxon>Bacteria</taxon>
        <taxon>Bacillati</taxon>
        <taxon>Actinomycetota</taxon>
        <taxon>Actinomycetes</taxon>
        <taxon>Micrococcales</taxon>
        <taxon>Promicromonosporaceae</taxon>
        <taxon>Myceligenerans</taxon>
    </lineage>
</organism>
<feature type="domain" description="N-acetyltransferase" evidence="3">
    <location>
        <begin position="16"/>
        <end position="193"/>
    </location>
</feature>
<keyword evidence="5" id="KW-1185">Reference proteome</keyword>
<dbReference type="InterPro" id="IPR000182">
    <property type="entry name" value="GNAT_dom"/>
</dbReference>
<sequence length="193" mass="21513">MAGAAPPSCDDFRMSYEIRPVRAAEWREIRDLRMYALQDEMAPLAFLSTHEEESAYSDEFWRERARTSSVDFGPEAVARQFVAVAGDGEWAGTTVTLIERAGQQDFEGRTIEHDGAHVVGVYLRPEHRGSGVIDGLFDAALGWAREGGLDRARLLVHRDNPRAQGAYRRQGFVPTGIAFTGKMGPELEMAREL</sequence>
<dbReference type="SUPFAM" id="SSF55729">
    <property type="entry name" value="Acyl-CoA N-acyltransferases (Nat)"/>
    <property type="match status" value="1"/>
</dbReference>
<evidence type="ECO:0000313" key="5">
    <source>
        <dbReference type="Proteomes" id="UP001501094"/>
    </source>
</evidence>
<gene>
    <name evidence="4" type="ORF">GCM10009751_40350</name>
</gene>
<keyword evidence="2" id="KW-0012">Acyltransferase</keyword>
<dbReference type="CDD" id="cd04301">
    <property type="entry name" value="NAT_SF"/>
    <property type="match status" value="1"/>
</dbReference>
<evidence type="ECO:0000313" key="4">
    <source>
        <dbReference type="EMBL" id="GAA1876460.1"/>
    </source>
</evidence>
<dbReference type="PANTHER" id="PTHR43877">
    <property type="entry name" value="AMINOALKYLPHOSPHONATE N-ACETYLTRANSFERASE-RELATED-RELATED"/>
    <property type="match status" value="1"/>
</dbReference>
<accession>A0ABN2NR22</accession>
<keyword evidence="1" id="KW-0808">Transferase</keyword>
<dbReference type="InterPro" id="IPR016181">
    <property type="entry name" value="Acyl_CoA_acyltransferase"/>
</dbReference>
<dbReference type="InterPro" id="IPR050832">
    <property type="entry name" value="Bact_Acetyltransf"/>
</dbReference>
<proteinExistence type="predicted"/>
<protein>
    <submittedName>
        <fullName evidence="4">GNAT family N-acetyltransferase</fullName>
    </submittedName>
</protein>
<dbReference type="Proteomes" id="UP001501094">
    <property type="component" value="Unassembled WGS sequence"/>
</dbReference>
<comment type="caution">
    <text evidence="4">The sequence shown here is derived from an EMBL/GenBank/DDBJ whole genome shotgun (WGS) entry which is preliminary data.</text>
</comment>